<evidence type="ECO:0000313" key="2">
    <source>
        <dbReference type="EMBL" id="SDT60554.1"/>
    </source>
</evidence>
<keyword evidence="1" id="KW-0472">Membrane</keyword>
<name>A0A1H2BR11_9MICC</name>
<gene>
    <name evidence="2" type="ORF">SAMN04489743_3891</name>
</gene>
<feature type="transmembrane region" description="Helical" evidence="1">
    <location>
        <begin position="6"/>
        <end position="27"/>
    </location>
</feature>
<keyword evidence="1" id="KW-1133">Transmembrane helix</keyword>
<dbReference type="Proteomes" id="UP000198751">
    <property type="component" value="Chromosome I"/>
</dbReference>
<sequence>MGWMAGWAYLLAGLMTMDALLLALWAMDVDWGKYWRRK</sequence>
<organism evidence="2 3">
    <name type="scientific">Pseudarthrobacter equi</name>
    <dbReference type="NCBI Taxonomy" id="728066"/>
    <lineage>
        <taxon>Bacteria</taxon>
        <taxon>Bacillati</taxon>
        <taxon>Actinomycetota</taxon>
        <taxon>Actinomycetes</taxon>
        <taxon>Micrococcales</taxon>
        <taxon>Micrococcaceae</taxon>
        <taxon>Pseudarthrobacter</taxon>
    </lineage>
</organism>
<dbReference type="EMBL" id="LT629779">
    <property type="protein sequence ID" value="SDT60554.1"/>
    <property type="molecule type" value="Genomic_DNA"/>
</dbReference>
<dbReference type="AlphaFoldDB" id="A0A1H2BR11"/>
<protein>
    <submittedName>
        <fullName evidence="2">Uncharacterized protein</fullName>
    </submittedName>
</protein>
<evidence type="ECO:0000256" key="1">
    <source>
        <dbReference type="SAM" id="Phobius"/>
    </source>
</evidence>
<evidence type="ECO:0000313" key="3">
    <source>
        <dbReference type="Proteomes" id="UP000198751"/>
    </source>
</evidence>
<accession>A0A1H2BR11</accession>
<reference evidence="3" key="1">
    <citation type="submission" date="2016-10" db="EMBL/GenBank/DDBJ databases">
        <authorList>
            <person name="Varghese N."/>
            <person name="Submissions S."/>
        </authorList>
    </citation>
    <scope>NUCLEOTIDE SEQUENCE [LARGE SCALE GENOMIC DNA]</scope>
    <source>
        <strain evidence="3">IMMIB L-1606</strain>
    </source>
</reference>
<proteinExistence type="predicted"/>
<keyword evidence="1" id="KW-0812">Transmembrane</keyword>
<keyword evidence="3" id="KW-1185">Reference proteome</keyword>